<keyword evidence="2 6" id="KW-0054">Arabinose catabolism</keyword>
<feature type="binding site" evidence="6">
    <location>
        <position position="447"/>
    </location>
    <ligand>
        <name>Mn(2+)</name>
        <dbReference type="ChEBI" id="CHEBI:29035"/>
    </ligand>
</feature>
<keyword evidence="1 6" id="KW-0479">Metal-binding</keyword>
<sequence length="500" mass="56385">MLLENTNDLEVWWVTGSQHLYGPEVLNNVAEHTQIIVSFLNNLNKLPLRIFSTGVVASSEEIHQICDKANSSKKCIGVIFWMHTFSPAKMWIRGLKELQKPILHFHTQFNAKIPWETIDMDFMNENQSAHGGREFGFMMSRMKKDRKIVVGHWKDNKIHDKLCDWCNVVVGYHALKHAKVARIGDNMREVAVTEGDKVAAQFKFGFTVEGYGIGDLVEHINEVSSQDVRYLIEQYQKEYHFDIDIQKHTSVTEAAKIELGLRQFLKVVNATAFTTTFENLHGMNQLPGISVQRLMKEGYGFGAEGDWKTAALLYALKTMSVGLEGGTSFMEDYTYHFDSDQSLVLGSHMLEVCPSIAAKKPFCEVHPLSIGGKANPARLVFDVGEGAAINVSLIDLGNRFRMICNEVDIINPPKNLPKLPTARALWKPKPNFETAIEAWIYAGGAHHTVFSKALKTTHIVDLCEMLDIELIIIDNATGLSSLKNQLKTNEVFYQNRLNLS</sequence>
<dbReference type="InterPro" id="IPR055389">
    <property type="entry name" value="AraA_N"/>
</dbReference>
<dbReference type="InterPro" id="IPR004216">
    <property type="entry name" value="Fuc/Ara_isomerase_C"/>
</dbReference>
<dbReference type="NCBIfam" id="NF002795">
    <property type="entry name" value="PRK02929.1"/>
    <property type="match status" value="1"/>
</dbReference>
<evidence type="ECO:0000256" key="1">
    <source>
        <dbReference type="ARBA" id="ARBA00022723"/>
    </source>
</evidence>
<dbReference type="InterPro" id="IPR003762">
    <property type="entry name" value="Lara_isomerase"/>
</dbReference>
<dbReference type="HAMAP" id="MF_00519">
    <property type="entry name" value="Arabinose_Isome"/>
    <property type="match status" value="1"/>
</dbReference>
<keyword evidence="4 6" id="KW-0413">Isomerase</keyword>
<evidence type="ECO:0000259" key="8">
    <source>
        <dbReference type="Pfam" id="PF11762"/>
    </source>
</evidence>
<dbReference type="InterPro" id="IPR038583">
    <property type="entry name" value="AraA_N_sf"/>
</dbReference>
<comment type="similarity">
    <text evidence="6">Belongs to the arabinose isomerase family.</text>
</comment>
<dbReference type="SUPFAM" id="SSF50443">
    <property type="entry name" value="FucI/AraA C-terminal domain-like"/>
    <property type="match status" value="1"/>
</dbReference>
<dbReference type="Pfam" id="PF02610">
    <property type="entry name" value="AraA_N"/>
    <property type="match status" value="1"/>
</dbReference>
<feature type="binding site" evidence="6">
    <location>
        <position position="348"/>
    </location>
    <ligand>
        <name>Mn(2+)</name>
        <dbReference type="ChEBI" id="CHEBI:29035"/>
    </ligand>
</feature>
<evidence type="ECO:0000313" key="10">
    <source>
        <dbReference type="EMBL" id="MFD2188472.1"/>
    </source>
</evidence>
<name>A0ABW5B1J1_9FLAO</name>
<keyword evidence="11" id="KW-1185">Reference proteome</keyword>
<comment type="catalytic activity">
    <reaction evidence="6">
        <text>beta-L-arabinopyranose = L-ribulose</text>
        <dbReference type="Rhea" id="RHEA:14821"/>
        <dbReference type="ChEBI" id="CHEBI:16880"/>
        <dbReference type="ChEBI" id="CHEBI:40886"/>
        <dbReference type="EC" id="5.3.1.4"/>
    </reaction>
</comment>
<dbReference type="GO" id="GO:0008733">
    <property type="term" value="F:L-arabinose isomerase activity"/>
    <property type="evidence" value="ECO:0007669"/>
    <property type="project" value="UniProtKB-EC"/>
</dbReference>
<gene>
    <name evidence="6 10" type="primary">araA</name>
    <name evidence="10" type="ORF">ACFSJT_16820</name>
</gene>
<dbReference type="Gene3D" id="3.40.50.10940">
    <property type="match status" value="1"/>
</dbReference>
<feature type="domain" description="L-arabinose isomerase N-terminal" evidence="7">
    <location>
        <begin position="10"/>
        <end position="174"/>
    </location>
</feature>
<dbReference type="PIRSF" id="PIRSF001478">
    <property type="entry name" value="L-ara_isomerase"/>
    <property type="match status" value="1"/>
</dbReference>
<dbReference type="InterPro" id="IPR024664">
    <property type="entry name" value="Ara_Isoase_C"/>
</dbReference>
<dbReference type="Pfam" id="PF11762">
    <property type="entry name" value="Arabinose_Iso_C"/>
    <property type="match status" value="1"/>
</dbReference>
<reference evidence="11" key="1">
    <citation type="journal article" date="2019" name="Int. J. Syst. Evol. Microbiol.">
        <title>The Global Catalogue of Microorganisms (GCM) 10K type strain sequencing project: providing services to taxonomists for standard genome sequencing and annotation.</title>
        <authorList>
            <consortium name="The Broad Institute Genomics Platform"/>
            <consortium name="The Broad Institute Genome Sequencing Center for Infectious Disease"/>
            <person name="Wu L."/>
            <person name="Ma J."/>
        </authorList>
    </citation>
    <scope>NUCLEOTIDE SEQUENCE [LARGE SCALE GENOMIC DNA]</scope>
    <source>
        <strain evidence="11">DT92</strain>
    </source>
</reference>
<evidence type="ECO:0000259" key="9">
    <source>
        <dbReference type="Pfam" id="PF24856"/>
    </source>
</evidence>
<accession>A0ABW5B1J1</accession>
<dbReference type="Pfam" id="PF24856">
    <property type="entry name" value="AraA_central"/>
    <property type="match status" value="1"/>
</dbReference>
<dbReference type="Proteomes" id="UP001597344">
    <property type="component" value="Unassembled WGS sequence"/>
</dbReference>
<dbReference type="EMBL" id="JBHUHY010000017">
    <property type="protein sequence ID" value="MFD2188472.1"/>
    <property type="molecule type" value="Genomic_DNA"/>
</dbReference>
<evidence type="ECO:0000256" key="6">
    <source>
        <dbReference type="HAMAP-Rule" id="MF_00519"/>
    </source>
</evidence>
<comment type="function">
    <text evidence="6">Catalyzes the conversion of L-arabinose to L-ribulose.</text>
</comment>
<comment type="cofactor">
    <cofactor evidence="6">
        <name>Mn(2+)</name>
        <dbReference type="ChEBI" id="CHEBI:29035"/>
    </cofactor>
    <text evidence="6">Binds 1 Mn(2+) ion per subunit.</text>
</comment>
<evidence type="ECO:0000256" key="3">
    <source>
        <dbReference type="ARBA" id="ARBA00023211"/>
    </source>
</evidence>
<dbReference type="RefSeq" id="WP_378321694.1">
    <property type="nucleotide sequence ID" value="NZ_JBHUHY010000017.1"/>
</dbReference>
<evidence type="ECO:0000259" key="7">
    <source>
        <dbReference type="Pfam" id="PF02610"/>
    </source>
</evidence>
<dbReference type="PANTHER" id="PTHR38464">
    <property type="entry name" value="L-ARABINOSE ISOMERASE"/>
    <property type="match status" value="1"/>
</dbReference>
<evidence type="ECO:0000313" key="11">
    <source>
        <dbReference type="Proteomes" id="UP001597344"/>
    </source>
</evidence>
<dbReference type="InterPro" id="IPR009015">
    <property type="entry name" value="Fucose_isomerase_N/cen_sf"/>
</dbReference>
<dbReference type="InterPro" id="IPR055390">
    <property type="entry name" value="AraA_central"/>
</dbReference>
<proteinExistence type="inferred from homology"/>
<comment type="pathway">
    <text evidence="6">Carbohydrate degradation; L-arabinose degradation via L-ribulose; D-xylulose 5-phosphate from L-arabinose (bacterial route): step 1/3.</text>
</comment>
<feature type="domain" description="L-arabinose isomerase C-terminal" evidence="8">
    <location>
        <begin position="326"/>
        <end position="469"/>
    </location>
</feature>
<protein>
    <recommendedName>
        <fullName evidence="6">L-arabinose isomerase</fullName>
        <ecNumber evidence="6">5.3.1.4</ecNumber>
    </recommendedName>
</protein>
<evidence type="ECO:0000256" key="4">
    <source>
        <dbReference type="ARBA" id="ARBA00023235"/>
    </source>
</evidence>
<keyword evidence="5 6" id="KW-0119">Carbohydrate metabolism</keyword>
<evidence type="ECO:0000256" key="2">
    <source>
        <dbReference type="ARBA" id="ARBA00022935"/>
    </source>
</evidence>
<organism evidence="10 11">
    <name type="scientific">Aquimarina celericrescens</name>
    <dbReference type="NCBI Taxonomy" id="1964542"/>
    <lineage>
        <taxon>Bacteria</taxon>
        <taxon>Pseudomonadati</taxon>
        <taxon>Bacteroidota</taxon>
        <taxon>Flavobacteriia</taxon>
        <taxon>Flavobacteriales</taxon>
        <taxon>Flavobacteriaceae</taxon>
        <taxon>Aquimarina</taxon>
    </lineage>
</organism>
<dbReference type="SUPFAM" id="SSF53743">
    <property type="entry name" value="FucI/AraA N-terminal and middle domains"/>
    <property type="match status" value="1"/>
</dbReference>
<dbReference type="EC" id="5.3.1.4" evidence="6"/>
<feature type="domain" description="L-arabinose isomerase central" evidence="9">
    <location>
        <begin position="179"/>
        <end position="321"/>
    </location>
</feature>
<feature type="binding site" evidence="6">
    <location>
        <position position="331"/>
    </location>
    <ligand>
        <name>Mn(2+)</name>
        <dbReference type="ChEBI" id="CHEBI:29035"/>
    </ligand>
</feature>
<feature type="binding site" evidence="6">
    <location>
        <position position="304"/>
    </location>
    <ligand>
        <name>Mn(2+)</name>
        <dbReference type="ChEBI" id="CHEBI:29035"/>
    </ligand>
</feature>
<dbReference type="PANTHER" id="PTHR38464:SF1">
    <property type="entry name" value="L-ARABINOSE ISOMERASE"/>
    <property type="match status" value="1"/>
</dbReference>
<comment type="caution">
    <text evidence="10">The sequence shown here is derived from an EMBL/GenBank/DDBJ whole genome shotgun (WGS) entry which is preliminary data.</text>
</comment>
<evidence type="ECO:0000256" key="5">
    <source>
        <dbReference type="ARBA" id="ARBA00023277"/>
    </source>
</evidence>
<keyword evidence="3 6" id="KW-0464">Manganese</keyword>